<dbReference type="EMBL" id="QTUJ01000001">
    <property type="protein sequence ID" value="REF72590.1"/>
    <property type="molecule type" value="Genomic_DNA"/>
</dbReference>
<evidence type="ECO:0000313" key="2">
    <source>
        <dbReference type="EMBL" id="REF72590.1"/>
    </source>
</evidence>
<comment type="caution">
    <text evidence="2">The sequence shown here is derived from an EMBL/GenBank/DDBJ whole genome shotgun (WGS) entry which is preliminary data.</text>
</comment>
<reference evidence="2 3" key="1">
    <citation type="submission" date="2018-08" db="EMBL/GenBank/DDBJ databases">
        <title>Genomic Encyclopedia of Archaeal and Bacterial Type Strains, Phase II (KMG-II): from individual species to whole genera.</title>
        <authorList>
            <person name="Goeker M."/>
        </authorList>
    </citation>
    <scope>NUCLEOTIDE SEQUENCE [LARGE SCALE GENOMIC DNA]</scope>
    <source>
        <strain evidence="2 3">DSM 17099</strain>
    </source>
</reference>
<dbReference type="Proteomes" id="UP000256941">
    <property type="component" value="Unassembled WGS sequence"/>
</dbReference>
<name>A0A3D9XQ86_PARVE</name>
<feature type="transmembrane region" description="Helical" evidence="1">
    <location>
        <begin position="15"/>
        <end position="35"/>
    </location>
</feature>
<evidence type="ECO:0000256" key="1">
    <source>
        <dbReference type="SAM" id="Phobius"/>
    </source>
</evidence>
<accession>A0A3D9XQ86</accession>
<gene>
    <name evidence="2" type="ORF">BDD41_1072</name>
</gene>
<evidence type="ECO:0000313" key="3">
    <source>
        <dbReference type="Proteomes" id="UP000256941"/>
    </source>
</evidence>
<keyword evidence="1" id="KW-0812">Transmembrane</keyword>
<sequence length="191" mass="21044">MTETRQTSLFRRLRLRLAASIGVAAAVLVGLWLQVEEARAPRDPPEVAAGQPVDLGRVEITPLALTLAPPRREGEPEQLLLRARLLNLTGESQVAVFGFPPHPPALAAGGVAWPEPEITLDRDGELLVQLHPRVAERVTLAWQVPPDWQPGPVSLTFHRQTFKLRDNLYGKASWLLFQPVARMSMVPEGAP</sequence>
<dbReference type="RefSeq" id="WP_116220984.1">
    <property type="nucleotide sequence ID" value="NZ_CP038196.1"/>
</dbReference>
<keyword evidence="1" id="KW-0472">Membrane</keyword>
<protein>
    <submittedName>
        <fullName evidence="2">Uncharacterized protein</fullName>
    </submittedName>
</protein>
<keyword evidence="1" id="KW-1133">Transmembrane helix</keyword>
<organism evidence="2 3">
    <name type="scientific">Paracoccus versutus</name>
    <name type="common">Thiobacillus versutus</name>
    <dbReference type="NCBI Taxonomy" id="34007"/>
    <lineage>
        <taxon>Bacteria</taxon>
        <taxon>Pseudomonadati</taxon>
        <taxon>Pseudomonadota</taxon>
        <taxon>Alphaproteobacteria</taxon>
        <taxon>Rhodobacterales</taxon>
        <taxon>Paracoccaceae</taxon>
        <taxon>Paracoccus</taxon>
    </lineage>
</organism>
<proteinExistence type="predicted"/>
<dbReference type="AlphaFoldDB" id="A0A3D9XQ86"/>